<comment type="pathway">
    <text evidence="1">Amino-acid biosynthesis; L-asparagine biosynthesis; L-asparagine from L-aspartate (L-Gln route): step 1/1.</text>
</comment>
<dbReference type="EC" id="6.3.5.4" evidence="2"/>
<comment type="caution">
    <text evidence="6">The sequence shown here is derived from an EMBL/GenBank/DDBJ whole genome shotgun (WGS) entry which is preliminary data.</text>
</comment>
<evidence type="ECO:0000256" key="3">
    <source>
        <dbReference type="ARBA" id="ARBA00048741"/>
    </source>
</evidence>
<organism evidence="6 7">
    <name type="scientific">Marinobacter fuscus</name>
    <dbReference type="NCBI Taxonomy" id="2109942"/>
    <lineage>
        <taxon>Bacteria</taxon>
        <taxon>Pseudomonadati</taxon>
        <taxon>Pseudomonadota</taxon>
        <taxon>Gammaproteobacteria</taxon>
        <taxon>Pseudomonadales</taxon>
        <taxon>Marinobacteraceae</taxon>
        <taxon>Marinobacter</taxon>
    </lineage>
</organism>
<evidence type="ECO:0000259" key="4">
    <source>
        <dbReference type="Pfam" id="PF00733"/>
    </source>
</evidence>
<keyword evidence="7" id="KW-1185">Reference proteome</keyword>
<dbReference type="GO" id="GO:0006529">
    <property type="term" value="P:asparagine biosynthetic process"/>
    <property type="evidence" value="ECO:0007669"/>
    <property type="project" value="InterPro"/>
</dbReference>
<dbReference type="GO" id="GO:0005829">
    <property type="term" value="C:cytosol"/>
    <property type="evidence" value="ECO:0007669"/>
    <property type="project" value="TreeGrafter"/>
</dbReference>
<dbReference type="InterPro" id="IPR001962">
    <property type="entry name" value="Asn_synthase"/>
</dbReference>
<feature type="domain" description="Asparagine synthetase" evidence="4">
    <location>
        <begin position="193"/>
        <end position="519"/>
    </location>
</feature>
<evidence type="ECO:0000313" key="6">
    <source>
        <dbReference type="EMBL" id="PSF04866.1"/>
    </source>
</evidence>
<comment type="catalytic activity">
    <reaction evidence="3">
        <text>L-aspartate + L-glutamine + ATP + H2O = L-asparagine + L-glutamate + AMP + diphosphate + H(+)</text>
        <dbReference type="Rhea" id="RHEA:12228"/>
        <dbReference type="ChEBI" id="CHEBI:15377"/>
        <dbReference type="ChEBI" id="CHEBI:15378"/>
        <dbReference type="ChEBI" id="CHEBI:29985"/>
        <dbReference type="ChEBI" id="CHEBI:29991"/>
        <dbReference type="ChEBI" id="CHEBI:30616"/>
        <dbReference type="ChEBI" id="CHEBI:33019"/>
        <dbReference type="ChEBI" id="CHEBI:58048"/>
        <dbReference type="ChEBI" id="CHEBI:58359"/>
        <dbReference type="ChEBI" id="CHEBI:456215"/>
        <dbReference type="EC" id="6.3.5.4"/>
    </reaction>
</comment>
<dbReference type="SUPFAM" id="SSF56235">
    <property type="entry name" value="N-terminal nucleophile aminohydrolases (Ntn hydrolases)"/>
    <property type="match status" value="1"/>
</dbReference>
<protein>
    <recommendedName>
        <fullName evidence="2">asparagine synthase (glutamine-hydrolyzing)</fullName>
        <ecNumber evidence="2">6.3.5.4</ecNumber>
    </recommendedName>
</protein>
<accession>A0A2T1K3X7</accession>
<name>A0A2T1K3X7_9GAMM</name>
<dbReference type="InterPro" id="IPR029055">
    <property type="entry name" value="Ntn_hydrolases_N"/>
</dbReference>
<reference evidence="6 7" key="1">
    <citation type="submission" date="2018-03" db="EMBL/GenBank/DDBJ databases">
        <title>Marinobacter brunus sp. nov., a marine bacterium of Gamma-proteobacteria isolated from the surface seawater of the South China Sea.</title>
        <authorList>
            <person name="Cheng H."/>
            <person name="Wu Y.-H."/>
            <person name="Xamxidin M."/>
            <person name="Xu X.-W."/>
        </authorList>
    </citation>
    <scope>NUCLEOTIDE SEQUENCE [LARGE SCALE GENOMIC DNA]</scope>
    <source>
        <strain evidence="6 7">NH169-3</strain>
    </source>
</reference>
<dbReference type="PANTHER" id="PTHR43284">
    <property type="entry name" value="ASPARAGINE SYNTHETASE (GLUTAMINE-HYDROLYZING)"/>
    <property type="match status" value="1"/>
</dbReference>
<dbReference type="InterPro" id="IPR051786">
    <property type="entry name" value="ASN_synthetase/amidase"/>
</dbReference>
<dbReference type="Pfam" id="PF00733">
    <property type="entry name" value="Asn_synthase"/>
    <property type="match status" value="1"/>
</dbReference>
<feature type="domain" description="Glutamine amidotransferase type-2" evidence="5">
    <location>
        <begin position="70"/>
        <end position="116"/>
    </location>
</feature>
<evidence type="ECO:0000256" key="1">
    <source>
        <dbReference type="ARBA" id="ARBA00005187"/>
    </source>
</evidence>
<dbReference type="Proteomes" id="UP000239866">
    <property type="component" value="Unassembled WGS sequence"/>
</dbReference>
<dbReference type="Gene3D" id="3.40.50.620">
    <property type="entry name" value="HUPs"/>
    <property type="match status" value="1"/>
</dbReference>
<dbReference type="GO" id="GO:0004066">
    <property type="term" value="F:asparagine synthase (glutamine-hydrolyzing) activity"/>
    <property type="evidence" value="ECO:0007669"/>
    <property type="project" value="UniProtKB-EC"/>
</dbReference>
<evidence type="ECO:0000313" key="7">
    <source>
        <dbReference type="Proteomes" id="UP000239866"/>
    </source>
</evidence>
<dbReference type="InterPro" id="IPR014729">
    <property type="entry name" value="Rossmann-like_a/b/a_fold"/>
</dbReference>
<dbReference type="Pfam" id="PF13537">
    <property type="entry name" value="GATase_7"/>
    <property type="match status" value="1"/>
</dbReference>
<evidence type="ECO:0000259" key="5">
    <source>
        <dbReference type="Pfam" id="PF13537"/>
    </source>
</evidence>
<dbReference type="PANTHER" id="PTHR43284:SF1">
    <property type="entry name" value="ASPARAGINE SYNTHETASE"/>
    <property type="match status" value="1"/>
</dbReference>
<dbReference type="InterPro" id="IPR017932">
    <property type="entry name" value="GATase_2_dom"/>
</dbReference>
<dbReference type="EMBL" id="PXNP01000109">
    <property type="protein sequence ID" value="PSF04866.1"/>
    <property type="molecule type" value="Genomic_DNA"/>
</dbReference>
<gene>
    <name evidence="6" type="ORF">C7H09_17740</name>
</gene>
<dbReference type="CDD" id="cd01991">
    <property type="entry name" value="Asn_synthase_B_C"/>
    <property type="match status" value="1"/>
</dbReference>
<dbReference type="Gene3D" id="3.60.20.10">
    <property type="entry name" value="Glutamine Phosphoribosylpyrophosphate, subunit 1, domain 1"/>
    <property type="match status" value="1"/>
</dbReference>
<proteinExistence type="predicted"/>
<sequence>MVKMPDFFCYVSTGEGGVVGAEGPFASDGRLTVFLDGYLRRVGQYVPYSRSATRLLDLFKDVPGRDRPLFEGSFCAAIYDRHQNVMTLITDIYGSRPLYYCRRGQEVFLSTRLHRLVEVMEHLAVPADALADSKALGFVRAPITMIEGICSVPRNSVVDIRLTEGATYTDIRPSRLASNPPGSEESSLLITEIESALEQEFQALGKAHRRVAILLSGGIDSSILASYAAQHFDQAVAFSCEIEGFDNPELERARYVATQLKIPHKIIQLRKSDVLPLFERVVDLMEGPSRHINNIVTLHLFDAIHGYDAIIGGDGADALFGSNNQKTITNQSSKLKLISRLPGFARAGLRFLASALSLEKSEQAQNFLTHDIDWFIDHLFTIRYGKGERWVADTLGIPCFTSGGDRFQCSESVIAKSIEANFELFLNSMLLRNSLLSKGCNAPMYYPFLTEGMLQVFKRVPDNLRFDNAGEAKPLLRELCRQRLGSTVVEWPKLGFVTPEKSWLSSELRAKVERLYSGKGGMMQVLSLSLGVPEQDALAGSTRLLWWLIGLDECLLHYQDALSKTESCTTGGEIGE</sequence>
<dbReference type="AlphaFoldDB" id="A0A2T1K3X7"/>
<evidence type="ECO:0000256" key="2">
    <source>
        <dbReference type="ARBA" id="ARBA00012737"/>
    </source>
</evidence>
<dbReference type="SUPFAM" id="SSF52402">
    <property type="entry name" value="Adenine nucleotide alpha hydrolases-like"/>
    <property type="match status" value="1"/>
</dbReference>